<evidence type="ECO:0000259" key="2">
    <source>
        <dbReference type="PROSITE" id="PS50983"/>
    </source>
</evidence>
<dbReference type="Proteomes" id="UP001500339">
    <property type="component" value="Unassembled WGS sequence"/>
</dbReference>
<dbReference type="InterPro" id="IPR050902">
    <property type="entry name" value="ABC_Transporter_SBP"/>
</dbReference>
<dbReference type="EMBL" id="BAAACF010000001">
    <property type="protein sequence ID" value="GAA0719706.1"/>
    <property type="molecule type" value="Genomic_DNA"/>
</dbReference>
<dbReference type="PANTHER" id="PTHR30535:SF33">
    <property type="entry name" value="PERIPLASMIC BINDING PROTEIN"/>
    <property type="match status" value="1"/>
</dbReference>
<sequence length="360" mass="41275">MKKRLFKFILVLMLIPIFVLSGCAKDEREKQADKDNTIILVDNVGRKVELPFPVKKAVVANRYNSELIRACGAINGVIAVDMGTAQDREYWKQFDPKNTIGKDAKDLNYEKIAELGAEVLILPANGSYEEAEKKLEPFGIKVFVISGYDTADFQNQITNIGKMFDKEKEAEKFIKYFNEPIEYIKKALKDVEKKKVYFESTTEYNTSFPGDYYANMINYSGGINIFEDAPKDMHGKKVDSEEIVKRNPDFIFKNVTPDKAIKGTGLYEAPSKELMDKTIEDIKKRAGWDETNAVKNNNVYTMSQFGHGGASKLIGAVYMAKWMYPEQLKDLNPDEIYRQWLEDFQGFKNLQGHFYPEIKK</sequence>
<comment type="similarity">
    <text evidence="1">Belongs to the bacterial solute-binding protein 8 family.</text>
</comment>
<dbReference type="PROSITE" id="PS50983">
    <property type="entry name" value="FE_B12_PBP"/>
    <property type="match status" value="1"/>
</dbReference>
<feature type="domain" description="Fe/B12 periplasmic-binding" evidence="2">
    <location>
        <begin position="56"/>
        <end position="331"/>
    </location>
</feature>
<dbReference type="Gene3D" id="3.40.50.1980">
    <property type="entry name" value="Nitrogenase molybdenum iron protein domain"/>
    <property type="match status" value="2"/>
</dbReference>
<dbReference type="PANTHER" id="PTHR30535">
    <property type="entry name" value="VITAMIN B12-BINDING PROTEIN"/>
    <property type="match status" value="1"/>
</dbReference>
<dbReference type="RefSeq" id="WP_343766936.1">
    <property type="nucleotide sequence ID" value="NZ_BAAACF010000001.1"/>
</dbReference>
<gene>
    <name evidence="3" type="ORF">GCM10008905_08100</name>
</gene>
<dbReference type="InterPro" id="IPR002491">
    <property type="entry name" value="ABC_transptr_periplasmic_BD"/>
</dbReference>
<name>A0ABN1IRL6_9CLOT</name>
<evidence type="ECO:0000256" key="1">
    <source>
        <dbReference type="ARBA" id="ARBA00008814"/>
    </source>
</evidence>
<proteinExistence type="inferred from homology"/>
<keyword evidence="4" id="KW-1185">Reference proteome</keyword>
<dbReference type="SUPFAM" id="SSF53807">
    <property type="entry name" value="Helical backbone' metal receptor"/>
    <property type="match status" value="1"/>
</dbReference>
<evidence type="ECO:0000313" key="3">
    <source>
        <dbReference type="EMBL" id="GAA0719706.1"/>
    </source>
</evidence>
<dbReference type="Pfam" id="PF01497">
    <property type="entry name" value="Peripla_BP_2"/>
    <property type="match status" value="1"/>
</dbReference>
<evidence type="ECO:0000313" key="4">
    <source>
        <dbReference type="Proteomes" id="UP001500339"/>
    </source>
</evidence>
<dbReference type="PROSITE" id="PS51257">
    <property type="entry name" value="PROKAR_LIPOPROTEIN"/>
    <property type="match status" value="1"/>
</dbReference>
<protein>
    <submittedName>
        <fullName evidence="3">ABC transporter substrate-binding protein</fullName>
    </submittedName>
</protein>
<organism evidence="3 4">
    <name type="scientific">Clostridium malenominatum</name>
    <dbReference type="NCBI Taxonomy" id="1539"/>
    <lineage>
        <taxon>Bacteria</taxon>
        <taxon>Bacillati</taxon>
        <taxon>Bacillota</taxon>
        <taxon>Clostridia</taxon>
        <taxon>Eubacteriales</taxon>
        <taxon>Clostridiaceae</taxon>
        <taxon>Clostridium</taxon>
    </lineage>
</organism>
<comment type="caution">
    <text evidence="3">The sequence shown here is derived from an EMBL/GenBank/DDBJ whole genome shotgun (WGS) entry which is preliminary data.</text>
</comment>
<reference evidence="3 4" key="1">
    <citation type="journal article" date="2019" name="Int. J. Syst. Evol. Microbiol.">
        <title>The Global Catalogue of Microorganisms (GCM) 10K type strain sequencing project: providing services to taxonomists for standard genome sequencing and annotation.</title>
        <authorList>
            <consortium name="The Broad Institute Genomics Platform"/>
            <consortium name="The Broad Institute Genome Sequencing Center for Infectious Disease"/>
            <person name="Wu L."/>
            <person name="Ma J."/>
        </authorList>
    </citation>
    <scope>NUCLEOTIDE SEQUENCE [LARGE SCALE GENOMIC DNA]</scope>
    <source>
        <strain evidence="3 4">JCM 1405</strain>
    </source>
</reference>
<accession>A0ABN1IRL6</accession>